<evidence type="ECO:0000256" key="2">
    <source>
        <dbReference type="ARBA" id="ARBA00022946"/>
    </source>
</evidence>
<accession>A0A4W3ITC8</accession>
<dbReference type="InParanoid" id="A0A4W3ITC8"/>
<feature type="signal peptide" evidence="3">
    <location>
        <begin position="1"/>
        <end position="17"/>
    </location>
</feature>
<keyword evidence="3" id="KW-0732">Signal</keyword>
<dbReference type="Ensembl" id="ENSCMIT00000033135.1">
    <property type="protein sequence ID" value="ENSCMIP00000032637.1"/>
    <property type="gene ID" value="ENSCMIG00000013961.1"/>
</dbReference>
<dbReference type="Gene3D" id="1.25.70.10">
    <property type="entry name" value="Transcription termination factor 3, mitochondrial"/>
    <property type="match status" value="2"/>
</dbReference>
<dbReference type="InterPro" id="IPR038538">
    <property type="entry name" value="MTERF_sf"/>
</dbReference>
<dbReference type="OMA" id="PEAVLCN"/>
<evidence type="ECO:0000313" key="5">
    <source>
        <dbReference type="Proteomes" id="UP000314986"/>
    </source>
</evidence>
<reference evidence="4" key="5">
    <citation type="submission" date="2025-09" db="UniProtKB">
        <authorList>
            <consortium name="Ensembl"/>
        </authorList>
    </citation>
    <scope>IDENTIFICATION</scope>
</reference>
<evidence type="ECO:0000256" key="3">
    <source>
        <dbReference type="SAM" id="SignalP"/>
    </source>
</evidence>
<dbReference type="GeneTree" id="ENSGT00530000063817"/>
<dbReference type="Proteomes" id="UP000314986">
    <property type="component" value="Unassembled WGS sequence"/>
</dbReference>
<dbReference type="InterPro" id="IPR003690">
    <property type="entry name" value="MTERF"/>
</dbReference>
<reference evidence="5" key="2">
    <citation type="journal article" date="2007" name="PLoS Biol.">
        <title>Survey sequencing and comparative analysis of the elephant shark (Callorhinchus milii) genome.</title>
        <authorList>
            <person name="Venkatesh B."/>
            <person name="Kirkness E.F."/>
            <person name="Loh Y.H."/>
            <person name="Halpern A.L."/>
            <person name="Lee A.P."/>
            <person name="Johnson J."/>
            <person name="Dandona N."/>
            <person name="Viswanathan L.D."/>
            <person name="Tay A."/>
            <person name="Venter J.C."/>
            <person name="Strausberg R.L."/>
            <person name="Brenner S."/>
        </authorList>
    </citation>
    <scope>NUCLEOTIDE SEQUENCE [LARGE SCALE GENOMIC DNA]</scope>
</reference>
<dbReference type="STRING" id="7868.ENSCMIP00000032637"/>
<keyword evidence="2" id="KW-0809">Transit peptide</keyword>
<keyword evidence="5" id="KW-1185">Reference proteome</keyword>
<reference evidence="5" key="3">
    <citation type="journal article" date="2014" name="Nature">
        <title>Elephant shark genome provides unique insights into gnathostome evolution.</title>
        <authorList>
            <consortium name="International Elephant Shark Genome Sequencing Consortium"/>
            <person name="Venkatesh B."/>
            <person name="Lee A.P."/>
            <person name="Ravi V."/>
            <person name="Maurya A.K."/>
            <person name="Lian M.M."/>
            <person name="Swann J.B."/>
            <person name="Ohta Y."/>
            <person name="Flajnik M.F."/>
            <person name="Sutoh Y."/>
            <person name="Kasahara M."/>
            <person name="Hoon S."/>
            <person name="Gangu V."/>
            <person name="Roy S.W."/>
            <person name="Irimia M."/>
            <person name="Korzh V."/>
            <person name="Kondrychyn I."/>
            <person name="Lim Z.W."/>
            <person name="Tay B.H."/>
            <person name="Tohari S."/>
            <person name="Kong K.W."/>
            <person name="Ho S."/>
            <person name="Lorente-Galdos B."/>
            <person name="Quilez J."/>
            <person name="Marques-Bonet T."/>
            <person name="Raney B.J."/>
            <person name="Ingham P.W."/>
            <person name="Tay A."/>
            <person name="Hillier L.W."/>
            <person name="Minx P."/>
            <person name="Boehm T."/>
            <person name="Wilson R.K."/>
            <person name="Brenner S."/>
            <person name="Warren W.C."/>
        </authorList>
    </citation>
    <scope>NUCLEOTIDE SEQUENCE [LARGE SCALE GENOMIC DNA]</scope>
</reference>
<gene>
    <name evidence="4" type="primary">mterf2</name>
</gene>
<dbReference type="PANTHER" id="PTHR15437:SF1">
    <property type="entry name" value="TRANSCRIPTION TERMINATION FACTOR 2, MITOCHONDRIAL"/>
    <property type="match status" value="1"/>
</dbReference>
<evidence type="ECO:0000256" key="1">
    <source>
        <dbReference type="ARBA" id="ARBA00007692"/>
    </source>
</evidence>
<dbReference type="AlphaFoldDB" id="A0A4W3ITC8"/>
<dbReference type="Pfam" id="PF02536">
    <property type="entry name" value="mTERF"/>
    <property type="match status" value="1"/>
</dbReference>
<sequence length="365" mass="41745">CLRSLTLSLQWFSTSTALTLGRKENKLTVDSLHQLSVDITKIRKLKSWVLFEDTAYVSEIAKVLKEMGAERTAITTIFEQCPEAVLCTPTEAKSQRELWRTVCPNEKKLVKIIERFPDSFFTVKNYTNRRANVEYLQELNLNKRVISRLMASAPQTFCGSVDKNRAMIETLQESYLRLGGAEANAKAWLQKLLSQDPFILLKSPAVVSENLALLHKMKFSRAEVLSLLSRLRGFVSELSPKNMEKSRAFSKERLRCNDEELNEMILKCPALLYYSVLGLEERLNTILLEGFSVSQIKRCPTVLELTTQIVQDRIRKLNALGFDVKKYSLELLDGTKKEFEISCGKINTRKKRPLFNPVAPLNIEE</sequence>
<proteinExistence type="inferred from homology"/>
<dbReference type="GO" id="GO:0006393">
    <property type="term" value="P:termination of mitochondrial transcription"/>
    <property type="evidence" value="ECO:0007669"/>
    <property type="project" value="TreeGrafter"/>
</dbReference>
<reference evidence="5" key="1">
    <citation type="journal article" date="2006" name="Science">
        <title>Ancient noncoding elements conserved in the human genome.</title>
        <authorList>
            <person name="Venkatesh B."/>
            <person name="Kirkness E.F."/>
            <person name="Loh Y.H."/>
            <person name="Halpern A.L."/>
            <person name="Lee A.P."/>
            <person name="Johnson J."/>
            <person name="Dandona N."/>
            <person name="Viswanathan L.D."/>
            <person name="Tay A."/>
            <person name="Venter J.C."/>
            <person name="Strausberg R.L."/>
            <person name="Brenner S."/>
        </authorList>
    </citation>
    <scope>NUCLEOTIDE SEQUENCE [LARGE SCALE GENOMIC DNA]</scope>
</reference>
<reference evidence="4" key="4">
    <citation type="submission" date="2025-08" db="UniProtKB">
        <authorList>
            <consortium name="Ensembl"/>
        </authorList>
    </citation>
    <scope>IDENTIFICATION</scope>
</reference>
<organism evidence="4 5">
    <name type="scientific">Callorhinchus milii</name>
    <name type="common">Ghost shark</name>
    <dbReference type="NCBI Taxonomy" id="7868"/>
    <lineage>
        <taxon>Eukaryota</taxon>
        <taxon>Metazoa</taxon>
        <taxon>Chordata</taxon>
        <taxon>Craniata</taxon>
        <taxon>Vertebrata</taxon>
        <taxon>Chondrichthyes</taxon>
        <taxon>Holocephali</taxon>
        <taxon>Chimaeriformes</taxon>
        <taxon>Callorhinchidae</taxon>
        <taxon>Callorhinchus</taxon>
    </lineage>
</organism>
<dbReference type="GO" id="GO:0005759">
    <property type="term" value="C:mitochondrial matrix"/>
    <property type="evidence" value="ECO:0007669"/>
    <property type="project" value="TreeGrafter"/>
</dbReference>
<comment type="similarity">
    <text evidence="1">Belongs to the mTERF family.</text>
</comment>
<name>A0A4W3ITC8_CALMI</name>
<feature type="chain" id="PRO_5021487296" evidence="3">
    <location>
        <begin position="18"/>
        <end position="365"/>
    </location>
</feature>
<protein>
    <submittedName>
        <fullName evidence="4">Mitochondrial transcription termination factor 2</fullName>
    </submittedName>
</protein>
<dbReference type="PANTHER" id="PTHR15437">
    <property type="entry name" value="TRANSCRIPTION TERMINATION FACTOR, MITOCHONDRIAL"/>
    <property type="match status" value="1"/>
</dbReference>
<dbReference type="GO" id="GO:0003676">
    <property type="term" value="F:nucleic acid binding"/>
    <property type="evidence" value="ECO:0007669"/>
    <property type="project" value="InterPro"/>
</dbReference>
<evidence type="ECO:0000313" key="4">
    <source>
        <dbReference type="Ensembl" id="ENSCMIP00000032637.1"/>
    </source>
</evidence>
<dbReference type="SMART" id="SM00733">
    <property type="entry name" value="Mterf"/>
    <property type="match status" value="5"/>
</dbReference>